<proteinExistence type="predicted"/>
<feature type="region of interest" description="Disordered" evidence="1">
    <location>
        <begin position="341"/>
        <end position="361"/>
    </location>
</feature>
<name>A0A397CDD5_APHAT</name>
<dbReference type="Proteomes" id="UP000286510">
    <property type="component" value="Unassembled WGS sequence"/>
</dbReference>
<evidence type="ECO:0000256" key="1">
    <source>
        <dbReference type="SAM" id="MobiDB-lite"/>
    </source>
</evidence>
<feature type="domain" description="Arrestin C-terminal-like" evidence="2">
    <location>
        <begin position="201"/>
        <end position="329"/>
    </location>
</feature>
<reference evidence="8 9" key="1">
    <citation type="submission" date="2018-08" db="EMBL/GenBank/DDBJ databases">
        <title>Aphanomyces genome sequencing and annotation.</title>
        <authorList>
            <person name="Minardi D."/>
            <person name="Oidtmann B."/>
            <person name="Van Der Giezen M."/>
            <person name="Studholme D.J."/>
        </authorList>
    </citation>
    <scope>NUCLEOTIDE SEQUENCE [LARGE SCALE GENOMIC DNA]</scope>
    <source>
        <strain evidence="6 9">197901</strain>
        <strain evidence="5 11">D2</strain>
        <strain evidence="7 12">FDL457</strain>
        <strain evidence="4 8">SA</strain>
        <strain evidence="3 10">Yx</strain>
    </source>
</reference>
<dbReference type="InterPro" id="IPR050357">
    <property type="entry name" value="Arrestin_domain-protein"/>
</dbReference>
<dbReference type="EMBL" id="QUTD01003583">
    <property type="protein sequence ID" value="RHY72285.1"/>
    <property type="molecule type" value="Genomic_DNA"/>
</dbReference>
<protein>
    <recommendedName>
        <fullName evidence="2">Arrestin C-terminal-like domain-containing protein</fullName>
    </recommendedName>
</protein>
<evidence type="ECO:0000313" key="6">
    <source>
        <dbReference type="EMBL" id="RHZ05010.1"/>
    </source>
</evidence>
<evidence type="ECO:0000313" key="3">
    <source>
        <dbReference type="EMBL" id="RHY03349.1"/>
    </source>
</evidence>
<dbReference type="EMBL" id="QUTE01013245">
    <property type="protein sequence ID" value="RHZ05010.1"/>
    <property type="molecule type" value="Genomic_DNA"/>
</dbReference>
<feature type="compositionally biased region" description="Polar residues" evidence="1">
    <location>
        <begin position="341"/>
        <end position="351"/>
    </location>
</feature>
<dbReference type="GO" id="GO:0015031">
    <property type="term" value="P:protein transport"/>
    <property type="evidence" value="ECO:0007669"/>
    <property type="project" value="TreeGrafter"/>
</dbReference>
<dbReference type="EMBL" id="QUTF01010306">
    <property type="protein sequence ID" value="RHZ32591.1"/>
    <property type="molecule type" value="Genomic_DNA"/>
</dbReference>
<dbReference type="Pfam" id="PF02752">
    <property type="entry name" value="Arrestin_C"/>
    <property type="match status" value="1"/>
</dbReference>
<dbReference type="PANTHER" id="PTHR11188:SF17">
    <property type="entry name" value="FI21816P1"/>
    <property type="match status" value="1"/>
</dbReference>
<dbReference type="InterPro" id="IPR014752">
    <property type="entry name" value="Arrestin-like_C"/>
</dbReference>
<evidence type="ECO:0000313" key="5">
    <source>
        <dbReference type="EMBL" id="RHY72285.1"/>
    </source>
</evidence>
<dbReference type="Proteomes" id="UP000266239">
    <property type="component" value="Unassembled WGS sequence"/>
</dbReference>
<dbReference type="GO" id="GO:0005737">
    <property type="term" value="C:cytoplasm"/>
    <property type="evidence" value="ECO:0007669"/>
    <property type="project" value="TreeGrafter"/>
</dbReference>
<dbReference type="InterPro" id="IPR014756">
    <property type="entry name" value="Ig_E-set"/>
</dbReference>
<evidence type="ECO:0000313" key="9">
    <source>
        <dbReference type="Proteomes" id="UP000266196"/>
    </source>
</evidence>
<dbReference type="Gene3D" id="2.60.40.640">
    <property type="match status" value="2"/>
</dbReference>
<accession>A0A397CDD5</accession>
<evidence type="ECO:0000313" key="12">
    <source>
        <dbReference type="Proteomes" id="UP000286510"/>
    </source>
</evidence>
<dbReference type="InterPro" id="IPR011022">
    <property type="entry name" value="Arrestin_C-like"/>
</dbReference>
<dbReference type="Proteomes" id="UP000266196">
    <property type="component" value="Unassembled WGS sequence"/>
</dbReference>
<dbReference type="EMBL" id="QUTA01008537">
    <property type="protein sequence ID" value="RHY03349.1"/>
    <property type="molecule type" value="Genomic_DNA"/>
</dbReference>
<evidence type="ECO:0000313" key="8">
    <source>
        <dbReference type="Proteomes" id="UP000265716"/>
    </source>
</evidence>
<dbReference type="SUPFAM" id="SSF81296">
    <property type="entry name" value="E set domains"/>
    <property type="match status" value="2"/>
</dbReference>
<sequence>MGFLGGLLHGKGAIRVNVDKPYYISGEVITGNLAVDVLEPIECNGTHTCHYICRLDTTLVTIGVVLVVTGKEKVYWSENHTETNANGESRSVTRVFADRREFFKQKIVLFNVQHSLAPGSYIYPFQYQLPPVLPGCFDNQSDKGVKAKIEYSIKGSVDVAGLFSKDLKSRQKLTVYAQLAGVVAPSADQKVQTVRLFCCISQGTCSLRAIMDKNMYGPGETPQIHVDVQNQSSRDVNVMRCELRRHVQAHASGKTRNMTKVICHAAFAGVPAGGAVSQPQPFQLTGTSMYPSTRSALLSCHYTIDIVCDIALCPDVELHLPIALGAPTLVPVLTTPPFGTYSQQPTVNQPPYQGAHASSDV</sequence>
<evidence type="ECO:0000259" key="2">
    <source>
        <dbReference type="SMART" id="SM01017"/>
    </source>
</evidence>
<evidence type="ECO:0000313" key="7">
    <source>
        <dbReference type="EMBL" id="RHZ32591.1"/>
    </source>
</evidence>
<evidence type="ECO:0000313" key="10">
    <source>
        <dbReference type="Proteomes" id="UP000266239"/>
    </source>
</evidence>
<dbReference type="InterPro" id="IPR011021">
    <property type="entry name" value="Arrestin-like_N"/>
</dbReference>
<evidence type="ECO:0000313" key="4">
    <source>
        <dbReference type="EMBL" id="RHY41236.1"/>
    </source>
</evidence>
<organism evidence="4 8">
    <name type="scientific">Aphanomyces astaci</name>
    <name type="common">Crayfish plague agent</name>
    <dbReference type="NCBI Taxonomy" id="112090"/>
    <lineage>
        <taxon>Eukaryota</taxon>
        <taxon>Sar</taxon>
        <taxon>Stramenopiles</taxon>
        <taxon>Oomycota</taxon>
        <taxon>Saprolegniomycetes</taxon>
        <taxon>Saprolegniales</taxon>
        <taxon>Verrucalvaceae</taxon>
        <taxon>Aphanomyces</taxon>
    </lineage>
</organism>
<dbReference type="PANTHER" id="PTHR11188">
    <property type="entry name" value="ARRESTIN DOMAIN CONTAINING PROTEIN"/>
    <property type="match status" value="1"/>
</dbReference>
<dbReference type="SMART" id="SM01017">
    <property type="entry name" value="Arrestin_C"/>
    <property type="match status" value="1"/>
</dbReference>
<dbReference type="AlphaFoldDB" id="A0A397CDD5"/>
<comment type="caution">
    <text evidence="4">The sequence shown here is derived from an EMBL/GenBank/DDBJ whole genome shotgun (WGS) entry which is preliminary data.</text>
</comment>
<dbReference type="Pfam" id="PF00339">
    <property type="entry name" value="Arrestin_N"/>
    <property type="match status" value="1"/>
</dbReference>
<dbReference type="Proteomes" id="UP000265716">
    <property type="component" value="Unassembled WGS sequence"/>
</dbReference>
<dbReference type="EMBL" id="QUTC01009632">
    <property type="protein sequence ID" value="RHY41236.1"/>
    <property type="molecule type" value="Genomic_DNA"/>
</dbReference>
<gene>
    <name evidence="3" type="ORF">DYB25_003896</name>
    <name evidence="7" type="ORF">DYB26_000136</name>
    <name evidence="5" type="ORF">DYB30_002889</name>
    <name evidence="6" type="ORF">DYB31_003894</name>
    <name evidence="4" type="ORF">DYB38_006938</name>
</gene>
<evidence type="ECO:0000313" key="11">
    <source>
        <dbReference type="Proteomes" id="UP000266643"/>
    </source>
</evidence>
<dbReference type="VEuPathDB" id="FungiDB:H257_10090"/>
<dbReference type="Proteomes" id="UP000266643">
    <property type="component" value="Unassembled WGS sequence"/>
</dbReference>